<dbReference type="GO" id="GO:0004674">
    <property type="term" value="F:protein serine/threonine kinase activity"/>
    <property type="evidence" value="ECO:0007669"/>
    <property type="project" value="UniProtKB-EC"/>
</dbReference>
<evidence type="ECO:0000313" key="24">
    <source>
        <dbReference type="EMBL" id="KAE8735660.1"/>
    </source>
</evidence>
<feature type="chain" id="PRO_5025617554" description="non-specific serine/threonine protein kinase" evidence="22">
    <location>
        <begin position="33"/>
        <end position="671"/>
    </location>
</feature>
<dbReference type="Gene3D" id="3.80.10.10">
    <property type="entry name" value="Ribonuclease Inhibitor"/>
    <property type="match status" value="1"/>
</dbReference>
<keyword evidence="13" id="KW-0067">ATP-binding</keyword>
<reference evidence="24" key="1">
    <citation type="submission" date="2019-09" db="EMBL/GenBank/DDBJ databases">
        <title>Draft genome information of white flower Hibiscus syriacus.</title>
        <authorList>
            <person name="Kim Y.-M."/>
        </authorList>
    </citation>
    <scope>NUCLEOTIDE SEQUENCE [LARGE SCALE GENOMIC DNA]</scope>
    <source>
        <strain evidence="24">YM2019G1</strain>
    </source>
</reference>
<gene>
    <name evidence="24" type="ORF">F3Y22_tig00000340pilonHSYRG01125</name>
</gene>
<keyword evidence="17" id="KW-0325">Glycoprotein</keyword>
<comment type="caution">
    <text evidence="24">The sequence shown here is derived from an EMBL/GenBank/DDBJ whole genome shotgun (WGS) entry which is preliminary data.</text>
</comment>
<evidence type="ECO:0000256" key="8">
    <source>
        <dbReference type="ARBA" id="ARBA00022692"/>
    </source>
</evidence>
<proteinExistence type="inferred from homology"/>
<evidence type="ECO:0000256" key="4">
    <source>
        <dbReference type="ARBA" id="ARBA00012513"/>
    </source>
</evidence>
<keyword evidence="9 22" id="KW-0732">Signal</keyword>
<evidence type="ECO:0000256" key="20">
    <source>
        <dbReference type="SAM" id="MobiDB-lite"/>
    </source>
</evidence>
<keyword evidence="7" id="KW-0808">Transferase</keyword>
<comment type="catalytic activity">
    <reaction evidence="18">
        <text>L-threonyl-[protein] + ATP = O-phospho-L-threonyl-[protein] + ADP + H(+)</text>
        <dbReference type="Rhea" id="RHEA:46608"/>
        <dbReference type="Rhea" id="RHEA-COMP:11060"/>
        <dbReference type="Rhea" id="RHEA-COMP:11605"/>
        <dbReference type="ChEBI" id="CHEBI:15378"/>
        <dbReference type="ChEBI" id="CHEBI:30013"/>
        <dbReference type="ChEBI" id="CHEBI:30616"/>
        <dbReference type="ChEBI" id="CHEBI:61977"/>
        <dbReference type="ChEBI" id="CHEBI:456216"/>
        <dbReference type="EC" id="2.7.11.1"/>
    </reaction>
</comment>
<dbReference type="InterPro" id="IPR000719">
    <property type="entry name" value="Prot_kinase_dom"/>
</dbReference>
<evidence type="ECO:0000256" key="12">
    <source>
        <dbReference type="ARBA" id="ARBA00022777"/>
    </source>
</evidence>
<dbReference type="InterPro" id="IPR013210">
    <property type="entry name" value="LRR_N_plant-typ"/>
</dbReference>
<keyword evidence="12" id="KW-0418">Kinase</keyword>
<dbReference type="Pfam" id="PF13855">
    <property type="entry name" value="LRR_8"/>
    <property type="match status" value="1"/>
</dbReference>
<evidence type="ECO:0000259" key="23">
    <source>
        <dbReference type="PROSITE" id="PS50011"/>
    </source>
</evidence>
<dbReference type="Pfam" id="PF07714">
    <property type="entry name" value="PK_Tyr_Ser-Thr"/>
    <property type="match status" value="1"/>
</dbReference>
<name>A0A6A3D224_HIBSY</name>
<keyword evidence="8 21" id="KW-0812">Transmembrane</keyword>
<dbReference type="InterPro" id="IPR032675">
    <property type="entry name" value="LRR_dom_sf"/>
</dbReference>
<dbReference type="GO" id="GO:0016020">
    <property type="term" value="C:membrane"/>
    <property type="evidence" value="ECO:0007669"/>
    <property type="project" value="UniProtKB-SubCell"/>
</dbReference>
<dbReference type="SUPFAM" id="SSF56112">
    <property type="entry name" value="Protein kinase-like (PK-like)"/>
    <property type="match status" value="1"/>
</dbReference>
<dbReference type="FunFam" id="3.30.200.20:FF:000307">
    <property type="entry name" value="pollen receptor-like kinase 1"/>
    <property type="match status" value="1"/>
</dbReference>
<evidence type="ECO:0000256" key="16">
    <source>
        <dbReference type="ARBA" id="ARBA00023170"/>
    </source>
</evidence>
<keyword evidence="5" id="KW-0597">Phosphoprotein</keyword>
<evidence type="ECO:0000256" key="9">
    <source>
        <dbReference type="ARBA" id="ARBA00022729"/>
    </source>
</evidence>
<comment type="similarity">
    <text evidence="2">Belongs to the protein kinase superfamily. Ser/Thr protein kinase family.</text>
</comment>
<evidence type="ECO:0000256" key="15">
    <source>
        <dbReference type="ARBA" id="ARBA00023136"/>
    </source>
</evidence>
<feature type="compositionally biased region" description="Pro residues" evidence="20">
    <location>
        <begin position="242"/>
        <end position="252"/>
    </location>
</feature>
<dbReference type="PROSITE" id="PS50011">
    <property type="entry name" value="PROTEIN_KINASE_DOM"/>
    <property type="match status" value="1"/>
</dbReference>
<evidence type="ECO:0000256" key="21">
    <source>
        <dbReference type="SAM" id="Phobius"/>
    </source>
</evidence>
<comment type="similarity">
    <text evidence="3">Belongs to the RLP family.</text>
</comment>
<dbReference type="Gene3D" id="1.10.510.10">
    <property type="entry name" value="Transferase(Phosphotransferase) domain 1"/>
    <property type="match status" value="1"/>
</dbReference>
<feature type="domain" description="Protein kinase" evidence="23">
    <location>
        <begin position="363"/>
        <end position="637"/>
    </location>
</feature>
<feature type="region of interest" description="Disordered" evidence="20">
    <location>
        <begin position="238"/>
        <end position="262"/>
    </location>
</feature>
<evidence type="ECO:0000256" key="2">
    <source>
        <dbReference type="ARBA" id="ARBA00008684"/>
    </source>
</evidence>
<dbReference type="InterPro" id="IPR001611">
    <property type="entry name" value="Leu-rich_rpt"/>
</dbReference>
<dbReference type="OrthoDB" id="418615at2759"/>
<dbReference type="FunFam" id="1.10.510.10:FF:000480">
    <property type="entry name" value="Pollen receptor-like kinase 1"/>
    <property type="match status" value="1"/>
</dbReference>
<feature type="transmembrane region" description="Helical" evidence="21">
    <location>
        <begin position="276"/>
        <end position="298"/>
    </location>
</feature>
<keyword evidence="14 21" id="KW-1133">Transmembrane helix</keyword>
<evidence type="ECO:0000256" key="10">
    <source>
        <dbReference type="ARBA" id="ARBA00022737"/>
    </source>
</evidence>
<evidence type="ECO:0000256" key="11">
    <source>
        <dbReference type="ARBA" id="ARBA00022741"/>
    </source>
</evidence>
<evidence type="ECO:0000256" key="3">
    <source>
        <dbReference type="ARBA" id="ARBA00009592"/>
    </source>
</evidence>
<evidence type="ECO:0000256" key="22">
    <source>
        <dbReference type="SAM" id="SignalP"/>
    </source>
</evidence>
<keyword evidence="16" id="KW-0675">Receptor</keyword>
<evidence type="ECO:0000256" key="5">
    <source>
        <dbReference type="ARBA" id="ARBA00022553"/>
    </source>
</evidence>
<evidence type="ECO:0000256" key="17">
    <source>
        <dbReference type="ARBA" id="ARBA00023180"/>
    </source>
</evidence>
<dbReference type="AlphaFoldDB" id="A0A6A3D224"/>
<organism evidence="24 25">
    <name type="scientific">Hibiscus syriacus</name>
    <name type="common">Rose of Sharon</name>
    <dbReference type="NCBI Taxonomy" id="106335"/>
    <lineage>
        <taxon>Eukaryota</taxon>
        <taxon>Viridiplantae</taxon>
        <taxon>Streptophyta</taxon>
        <taxon>Embryophyta</taxon>
        <taxon>Tracheophyta</taxon>
        <taxon>Spermatophyta</taxon>
        <taxon>Magnoliopsida</taxon>
        <taxon>eudicotyledons</taxon>
        <taxon>Gunneridae</taxon>
        <taxon>Pentapetalae</taxon>
        <taxon>rosids</taxon>
        <taxon>malvids</taxon>
        <taxon>Malvales</taxon>
        <taxon>Malvaceae</taxon>
        <taxon>Malvoideae</taxon>
        <taxon>Hibiscus</taxon>
    </lineage>
</organism>
<dbReference type="InterPro" id="IPR046959">
    <property type="entry name" value="PRK1-6/SRF4-like"/>
</dbReference>
<dbReference type="SUPFAM" id="SSF52058">
    <property type="entry name" value="L domain-like"/>
    <property type="match status" value="1"/>
</dbReference>
<dbReference type="PANTHER" id="PTHR48007">
    <property type="entry name" value="LEUCINE-RICH REPEAT RECEPTOR-LIKE PROTEIN KINASE PXC1"/>
    <property type="match status" value="1"/>
</dbReference>
<dbReference type="InterPro" id="IPR001245">
    <property type="entry name" value="Ser-Thr/Tyr_kinase_cat_dom"/>
</dbReference>
<dbReference type="Proteomes" id="UP000436088">
    <property type="component" value="Unassembled WGS sequence"/>
</dbReference>
<dbReference type="PANTHER" id="PTHR48007:SF19">
    <property type="entry name" value="POLLEN RECEPTOR-LIKE KINASE 5"/>
    <property type="match status" value="1"/>
</dbReference>
<evidence type="ECO:0000256" key="14">
    <source>
        <dbReference type="ARBA" id="ARBA00022989"/>
    </source>
</evidence>
<dbReference type="EMBL" id="VEPZ02000032">
    <property type="protein sequence ID" value="KAE8735660.1"/>
    <property type="molecule type" value="Genomic_DNA"/>
</dbReference>
<evidence type="ECO:0000256" key="6">
    <source>
        <dbReference type="ARBA" id="ARBA00022614"/>
    </source>
</evidence>
<dbReference type="EC" id="2.7.11.1" evidence="4"/>
<keyword evidence="10" id="KW-0677">Repeat</keyword>
<dbReference type="FunFam" id="3.80.10.10:FF:000041">
    <property type="entry name" value="LRR receptor-like serine/threonine-protein kinase ERECTA"/>
    <property type="match status" value="1"/>
</dbReference>
<protein>
    <recommendedName>
        <fullName evidence="4">non-specific serine/threonine protein kinase</fullName>
        <ecNumber evidence="4">2.7.11.1</ecNumber>
    </recommendedName>
</protein>
<accession>A0A6A3D224</accession>
<keyword evidence="6" id="KW-0433">Leucine-rich repeat</keyword>
<dbReference type="Pfam" id="PF08263">
    <property type="entry name" value="LRRNT_2"/>
    <property type="match status" value="1"/>
</dbReference>
<evidence type="ECO:0000313" key="25">
    <source>
        <dbReference type="Proteomes" id="UP000436088"/>
    </source>
</evidence>
<evidence type="ECO:0000256" key="1">
    <source>
        <dbReference type="ARBA" id="ARBA00004479"/>
    </source>
</evidence>
<comment type="catalytic activity">
    <reaction evidence="19">
        <text>L-seryl-[protein] + ATP = O-phospho-L-seryl-[protein] + ADP + H(+)</text>
        <dbReference type="Rhea" id="RHEA:17989"/>
        <dbReference type="Rhea" id="RHEA-COMP:9863"/>
        <dbReference type="Rhea" id="RHEA-COMP:11604"/>
        <dbReference type="ChEBI" id="CHEBI:15378"/>
        <dbReference type="ChEBI" id="CHEBI:29999"/>
        <dbReference type="ChEBI" id="CHEBI:30616"/>
        <dbReference type="ChEBI" id="CHEBI:83421"/>
        <dbReference type="ChEBI" id="CHEBI:456216"/>
        <dbReference type="EC" id="2.7.11.1"/>
    </reaction>
</comment>
<dbReference type="InterPro" id="IPR011009">
    <property type="entry name" value="Kinase-like_dom_sf"/>
</dbReference>
<keyword evidence="11" id="KW-0547">Nucleotide-binding</keyword>
<comment type="subcellular location">
    <subcellularLocation>
        <location evidence="1">Membrane</location>
        <topology evidence="1">Single-pass type I membrane protein</topology>
    </subcellularLocation>
</comment>
<evidence type="ECO:0000256" key="13">
    <source>
        <dbReference type="ARBA" id="ARBA00022840"/>
    </source>
</evidence>
<dbReference type="Gene3D" id="3.30.200.20">
    <property type="entry name" value="Phosphorylase Kinase, domain 1"/>
    <property type="match status" value="1"/>
</dbReference>
<evidence type="ECO:0000256" key="18">
    <source>
        <dbReference type="ARBA" id="ARBA00047899"/>
    </source>
</evidence>
<evidence type="ECO:0000256" key="7">
    <source>
        <dbReference type="ARBA" id="ARBA00022679"/>
    </source>
</evidence>
<sequence length="671" mass="74935">MVMGTNMHVRTPNISLFLLLLSLLQLLFFSAGDHTDMENLLIFKDSLANPANLRNWNASIRPCNGNEANWMGVICVGNKIWGLQLENMGLGGMVNLEILDEMPTLRIISLVNNNFEGRIPEMKKLGELKALYLSNNHFAGDIPDNAFQGTRSLKNLFLANNGLTGKIPLSLATLPKLLILKLEGNQFVGRIPDFKQKVKVANFANNELEGPIPASLSSMSASIFTGNKNLCGPPLEIKCPVTSPPPPTPPPTAASASRPSPQVSPIYKRTTSALEIALILLSILLLLALIAAIIFILCKRKQKRGVSKEWDGDDSYKLSASSVDQDKSKFSECGSMVKRNVDYGKLVFLKGEADRYDLHDLLKASAEVLGSGNFGASYKAVIMSGEAVVVKRYKQMNNVGREDFHEHMRRLGRLNHENLLPLEAYYYRREEKLLVCHFMEDGSLASHLHGNHSSDKPSLDWRTRLKIVKGIARGLAYLYNELPSLVVPHGHLKSSNVLLNENFEALLCDYALRPVMNQEQAHMHMTAYKSPEHAINGRINRKTDVWCLGILILEILTGKFPENYLTPSYDSYTNLATWVNEMVKQKRTSELFDMEMLGTKNSKGQMINLLKIGLSCCEDDPETRPELKEVVRDIEELKDRDERDFSSTLGEVNAVISGRKARGESFSSFNL</sequence>
<evidence type="ECO:0000256" key="19">
    <source>
        <dbReference type="ARBA" id="ARBA00048679"/>
    </source>
</evidence>
<keyword evidence="25" id="KW-1185">Reference proteome</keyword>
<dbReference type="GO" id="GO:0005524">
    <property type="term" value="F:ATP binding"/>
    <property type="evidence" value="ECO:0007669"/>
    <property type="project" value="UniProtKB-KW"/>
</dbReference>
<keyword evidence="15 21" id="KW-0472">Membrane</keyword>
<feature type="signal peptide" evidence="22">
    <location>
        <begin position="1"/>
        <end position="32"/>
    </location>
</feature>